<proteinExistence type="predicted"/>
<evidence type="ECO:0000313" key="1">
    <source>
        <dbReference type="EMBL" id="QGQ21743.1"/>
    </source>
</evidence>
<evidence type="ECO:0000313" key="2">
    <source>
        <dbReference type="Proteomes" id="UP000427281"/>
    </source>
</evidence>
<name>A0A6I6A6M7_9PLAN</name>
<dbReference type="EMBL" id="CP043930">
    <property type="protein sequence ID" value="QGQ21743.1"/>
    <property type="molecule type" value="Genomic_DNA"/>
</dbReference>
<dbReference type="Proteomes" id="UP000427281">
    <property type="component" value="Chromosome"/>
</dbReference>
<dbReference type="RefSeq" id="WP_155362866.1">
    <property type="nucleotide sequence ID" value="NZ_CP043930.1"/>
</dbReference>
<dbReference type="KEGG" id="gim:F1728_03150"/>
<reference evidence="1 2" key="1">
    <citation type="submission" date="2019-09" db="EMBL/GenBank/DDBJ databases">
        <title>Gimesia benthica sp. nov., a novel bacterium isolated from deep-sea water of the Northwest Indian Ocean.</title>
        <authorList>
            <person name="Dai X."/>
        </authorList>
    </citation>
    <scope>NUCLEOTIDE SEQUENCE [LARGE SCALE GENOMIC DNA]</scope>
    <source>
        <strain evidence="1 2">E7</strain>
    </source>
</reference>
<protein>
    <submittedName>
        <fullName evidence="1">Uncharacterized protein</fullName>
    </submittedName>
</protein>
<gene>
    <name evidence="1" type="ORF">F1728_03150</name>
</gene>
<organism evidence="1 2">
    <name type="scientific">Gimesia benthica</name>
    <dbReference type="NCBI Taxonomy" id="2608982"/>
    <lineage>
        <taxon>Bacteria</taxon>
        <taxon>Pseudomonadati</taxon>
        <taxon>Planctomycetota</taxon>
        <taxon>Planctomycetia</taxon>
        <taxon>Planctomycetales</taxon>
        <taxon>Planctomycetaceae</taxon>
        <taxon>Gimesia</taxon>
    </lineage>
</organism>
<dbReference type="AlphaFoldDB" id="A0A6I6A6M7"/>
<keyword evidence="2" id="KW-1185">Reference proteome</keyword>
<accession>A0A6I6A6M7</accession>
<sequence length="69" mass="6883">MLAGGLFSAPLLCADLYDGWVGFLPAAGALLPRVGGRLCCAIGGNELVGSREAGGHVGPHPTLIVLNAV</sequence>